<dbReference type="PANTHER" id="PTHR45138">
    <property type="entry name" value="REGULATORY COMPONENTS OF SENSORY TRANSDUCTION SYSTEM"/>
    <property type="match status" value="1"/>
</dbReference>
<dbReference type="NCBIfam" id="TIGR00254">
    <property type="entry name" value="GGDEF"/>
    <property type="match status" value="1"/>
</dbReference>
<feature type="coiled-coil region" evidence="3">
    <location>
        <begin position="201"/>
        <end position="228"/>
    </location>
</feature>
<dbReference type="InterPro" id="IPR043128">
    <property type="entry name" value="Rev_trsase/Diguanyl_cyclase"/>
</dbReference>
<feature type="transmembrane region" description="Helical" evidence="4">
    <location>
        <begin position="59"/>
        <end position="77"/>
    </location>
</feature>
<name>A0A060NW95_9BURK</name>
<dbReference type="Pfam" id="PF00990">
    <property type="entry name" value="GGDEF"/>
    <property type="match status" value="1"/>
</dbReference>
<keyword evidence="3" id="KW-0175">Coiled coil</keyword>
<dbReference type="GO" id="GO:0043709">
    <property type="term" value="P:cell adhesion involved in single-species biofilm formation"/>
    <property type="evidence" value="ECO:0007669"/>
    <property type="project" value="TreeGrafter"/>
</dbReference>
<evidence type="ECO:0000313" key="7">
    <source>
        <dbReference type="Proteomes" id="UP000066014"/>
    </source>
</evidence>
<feature type="transmembrane region" description="Helical" evidence="4">
    <location>
        <begin position="97"/>
        <end position="123"/>
    </location>
</feature>
<organism evidence="6 7">
    <name type="scientific">Serpentinimonas maccroryi</name>
    <dbReference type="NCBI Taxonomy" id="1458426"/>
    <lineage>
        <taxon>Bacteria</taxon>
        <taxon>Pseudomonadati</taxon>
        <taxon>Pseudomonadota</taxon>
        <taxon>Betaproteobacteria</taxon>
        <taxon>Burkholderiales</taxon>
        <taxon>Comamonadaceae</taxon>
        <taxon>Serpentinimonas</taxon>
    </lineage>
</organism>
<dbReference type="STRING" id="1458426.SMCB_0956"/>
<accession>A0A060NW95</accession>
<dbReference type="Proteomes" id="UP000066014">
    <property type="component" value="Chromosome"/>
</dbReference>
<dbReference type="FunFam" id="3.30.70.270:FF:000001">
    <property type="entry name" value="Diguanylate cyclase domain protein"/>
    <property type="match status" value="1"/>
</dbReference>
<dbReference type="KEGG" id="cbab:SMCB_0956"/>
<keyword evidence="4" id="KW-0812">Transmembrane</keyword>
<dbReference type="Pfam" id="PF05230">
    <property type="entry name" value="MASE2"/>
    <property type="match status" value="1"/>
</dbReference>
<dbReference type="InterPro" id="IPR029787">
    <property type="entry name" value="Nucleotide_cyclase"/>
</dbReference>
<dbReference type="OrthoDB" id="9813903at2"/>
<comment type="catalytic activity">
    <reaction evidence="2">
        <text>2 GTP = 3',3'-c-di-GMP + 2 diphosphate</text>
        <dbReference type="Rhea" id="RHEA:24898"/>
        <dbReference type="ChEBI" id="CHEBI:33019"/>
        <dbReference type="ChEBI" id="CHEBI:37565"/>
        <dbReference type="ChEBI" id="CHEBI:58805"/>
        <dbReference type="EC" id="2.7.7.65"/>
    </reaction>
</comment>
<evidence type="ECO:0000256" key="4">
    <source>
        <dbReference type="SAM" id="Phobius"/>
    </source>
</evidence>
<dbReference type="InterPro" id="IPR000160">
    <property type="entry name" value="GGDEF_dom"/>
</dbReference>
<evidence type="ECO:0000313" key="6">
    <source>
        <dbReference type="EMBL" id="BAO83184.1"/>
    </source>
</evidence>
<keyword evidence="4" id="KW-0472">Membrane</keyword>
<proteinExistence type="predicted"/>
<dbReference type="SMART" id="SM00267">
    <property type="entry name" value="GGDEF"/>
    <property type="match status" value="1"/>
</dbReference>
<dbReference type="Gene3D" id="3.30.70.270">
    <property type="match status" value="1"/>
</dbReference>
<dbReference type="PANTHER" id="PTHR45138:SF9">
    <property type="entry name" value="DIGUANYLATE CYCLASE DGCM-RELATED"/>
    <property type="match status" value="1"/>
</dbReference>
<dbReference type="GO" id="GO:0005886">
    <property type="term" value="C:plasma membrane"/>
    <property type="evidence" value="ECO:0007669"/>
    <property type="project" value="TreeGrafter"/>
</dbReference>
<feature type="transmembrane region" description="Helical" evidence="4">
    <location>
        <begin position="33"/>
        <end position="52"/>
    </location>
</feature>
<evidence type="ECO:0000256" key="3">
    <source>
        <dbReference type="SAM" id="Coils"/>
    </source>
</evidence>
<protein>
    <recommendedName>
        <fullName evidence="1">diguanylate cyclase</fullName>
        <ecNumber evidence="1">2.7.7.65</ecNumber>
    </recommendedName>
</protein>
<dbReference type="InterPro" id="IPR050469">
    <property type="entry name" value="Diguanylate_Cyclase"/>
</dbReference>
<reference evidence="6 7" key="1">
    <citation type="journal article" date="2014" name="Nat. Commun.">
        <title>Physiological and genomic features of highly alkaliphilic hydrogen-utilizing Betaproteobacteria from a continental serpentinizing site.</title>
        <authorList>
            <person name="Suzuki S."/>
            <person name="Kuenen J.G."/>
            <person name="Schipper K."/>
            <person name="van der Velde S."/>
            <person name="Ishii S."/>
            <person name="Wu A."/>
            <person name="Sorokin D.Y."/>
            <person name="Tenney A."/>
            <person name="Meng X.Y."/>
            <person name="Morrill P.L."/>
            <person name="Kamagata Y."/>
            <person name="Muyzer G."/>
            <person name="Nealson K.H."/>
        </authorList>
    </citation>
    <scope>NUCLEOTIDE SEQUENCE [LARGE SCALE GENOMIC DNA]</scope>
    <source>
        <strain evidence="6 7">B1</strain>
    </source>
</reference>
<dbReference type="GO" id="GO:0052621">
    <property type="term" value="F:diguanylate cyclase activity"/>
    <property type="evidence" value="ECO:0007669"/>
    <property type="project" value="UniProtKB-EC"/>
</dbReference>
<keyword evidence="4" id="KW-1133">Transmembrane helix</keyword>
<evidence type="ECO:0000259" key="5">
    <source>
        <dbReference type="PROSITE" id="PS50887"/>
    </source>
</evidence>
<evidence type="ECO:0000256" key="2">
    <source>
        <dbReference type="ARBA" id="ARBA00034247"/>
    </source>
</evidence>
<dbReference type="CDD" id="cd01949">
    <property type="entry name" value="GGDEF"/>
    <property type="match status" value="1"/>
</dbReference>
<feature type="domain" description="GGDEF" evidence="5">
    <location>
        <begin position="259"/>
        <end position="392"/>
    </location>
</feature>
<dbReference type="SUPFAM" id="SSF55073">
    <property type="entry name" value="Nucleotide cyclase"/>
    <property type="match status" value="1"/>
</dbReference>
<dbReference type="EC" id="2.7.7.65" evidence="1"/>
<dbReference type="EMBL" id="AP014569">
    <property type="protein sequence ID" value="BAO83184.1"/>
    <property type="molecule type" value="Genomic_DNA"/>
</dbReference>
<gene>
    <name evidence="6" type="ORF">SMCB_0956</name>
</gene>
<feature type="transmembrane region" description="Helical" evidence="4">
    <location>
        <begin position="135"/>
        <end position="157"/>
    </location>
</feature>
<dbReference type="InterPro" id="IPR007894">
    <property type="entry name" value="MASE2"/>
</dbReference>
<dbReference type="GO" id="GO:1902201">
    <property type="term" value="P:negative regulation of bacterial-type flagellum-dependent cell motility"/>
    <property type="evidence" value="ECO:0007669"/>
    <property type="project" value="TreeGrafter"/>
</dbReference>
<keyword evidence="7" id="KW-1185">Reference proteome</keyword>
<dbReference type="HOGENOM" id="CLU_000445_11_1_4"/>
<evidence type="ECO:0000256" key="1">
    <source>
        <dbReference type="ARBA" id="ARBA00012528"/>
    </source>
</evidence>
<sequence length="397" mass="44411">MLGPNGRDSINKSLAMTAASLQPKLHWVVDTHWRVRALAYPLAFFILTLHLWGQGQPALVWVLLGLQLLIYPHLIYWRARRAPDPPQAELHNLLLDSFLFGAWVAWLGFPAFIGFMFFISTAINSAILRGFNGIAWSLALFAVGALLGAALGGWHFYSDESGWVKLLSMVGISGYLLGIGVLAHQRTQVLRHTRSTLRAREAELQALNAALSDRLHQIERLQVELREQAVRDPLTGLFNRRYLQSTLEREWARCQREGVPLCVMLLDIDHFKQVNDRHGHGVGDQVLVRLGQLLLEQSRREDLACRYGGEEFLLLLPGLGADEAYERAQAWRQGFAALDIWVNGARLNLSLSVGVAVAPDHANEPDLLIHQADMALYAAKAQGRNRVVLAEAGRMHP</sequence>
<dbReference type="PROSITE" id="PS50887">
    <property type="entry name" value="GGDEF"/>
    <property type="match status" value="1"/>
</dbReference>
<dbReference type="AlphaFoldDB" id="A0A060NW95"/>
<feature type="transmembrane region" description="Helical" evidence="4">
    <location>
        <begin position="163"/>
        <end position="184"/>
    </location>
</feature>